<evidence type="ECO:0000313" key="2">
    <source>
        <dbReference type="EMBL" id="KAK4036147.1"/>
    </source>
</evidence>
<dbReference type="EMBL" id="JAOYFB010000040">
    <property type="protein sequence ID" value="KAK4036147.1"/>
    <property type="molecule type" value="Genomic_DNA"/>
</dbReference>
<feature type="chain" id="PRO_5045750640" evidence="1">
    <location>
        <begin position="28"/>
        <end position="328"/>
    </location>
</feature>
<dbReference type="PANTHER" id="PTHR20997">
    <property type="entry name" value="EG:BACR42I17.2 PROTEIN-RELATED"/>
    <property type="match status" value="1"/>
</dbReference>
<gene>
    <name evidence="2" type="ORF">OUZ56_028212</name>
</gene>
<keyword evidence="1" id="KW-0732">Signal</keyword>
<name>A0ABR0B371_9CRUS</name>
<sequence length="328" mass="36154">MGRISCSLVMCVPLVLNFLLFNSFAWASNHEVNCNQLNQLLGSSKTIDLWVDGSCIARGQHVFSGVGDTLDNNLVASVQPLGSYSDVDAFLRGCMQNYGSKAVRRVKDQWAQTGVCLERIFFTDHIAKQSDGLLIRIPSDNRTTTSMNDAPITSLCNNHIPDIEQCIQSFIVALKGCTAVQGDHDLQSLGYALSGALNYACQHEGDRIVRFVAGGGTECLKEPHDADILDCFPLRHSFLTRLQGNDSIFQKENCRIHQESNECIVRVFEQCTNPSSNVKDIIRGLLNTIMSETKCGSYIHTVNESGPSASYNNSFAYTQKAFGITYAM</sequence>
<reference evidence="2 3" key="1">
    <citation type="journal article" date="2023" name="Nucleic Acids Res.">
        <title>The hologenome of Daphnia magna reveals possible DNA methylation and microbiome-mediated evolution of the host genome.</title>
        <authorList>
            <person name="Chaturvedi A."/>
            <person name="Li X."/>
            <person name="Dhandapani V."/>
            <person name="Marshall H."/>
            <person name="Kissane S."/>
            <person name="Cuenca-Cambronero M."/>
            <person name="Asole G."/>
            <person name="Calvet F."/>
            <person name="Ruiz-Romero M."/>
            <person name="Marangio P."/>
            <person name="Guigo R."/>
            <person name="Rago D."/>
            <person name="Mirbahai L."/>
            <person name="Eastwood N."/>
            <person name="Colbourne J.K."/>
            <person name="Zhou J."/>
            <person name="Mallon E."/>
            <person name="Orsini L."/>
        </authorList>
    </citation>
    <scope>NUCLEOTIDE SEQUENCE [LARGE SCALE GENOMIC DNA]</scope>
    <source>
        <strain evidence="2">LRV0_1</strain>
    </source>
</reference>
<evidence type="ECO:0000313" key="3">
    <source>
        <dbReference type="Proteomes" id="UP001234178"/>
    </source>
</evidence>
<accession>A0ABR0B371</accession>
<comment type="caution">
    <text evidence="2">The sequence shown here is derived from an EMBL/GenBank/DDBJ whole genome shotgun (WGS) entry which is preliminary data.</text>
</comment>
<keyword evidence="3" id="KW-1185">Reference proteome</keyword>
<dbReference type="PANTHER" id="PTHR20997:SF2">
    <property type="entry name" value="EG:BACR42I17.2 PROTEIN-RELATED"/>
    <property type="match status" value="1"/>
</dbReference>
<evidence type="ECO:0000256" key="1">
    <source>
        <dbReference type="SAM" id="SignalP"/>
    </source>
</evidence>
<dbReference type="Pfam" id="PF07165">
    <property type="entry name" value="DUF1397"/>
    <property type="match status" value="1"/>
</dbReference>
<dbReference type="InterPro" id="IPR009832">
    <property type="entry name" value="DUF1397"/>
</dbReference>
<dbReference type="Proteomes" id="UP001234178">
    <property type="component" value="Unassembled WGS sequence"/>
</dbReference>
<proteinExistence type="predicted"/>
<feature type="signal peptide" evidence="1">
    <location>
        <begin position="1"/>
        <end position="27"/>
    </location>
</feature>
<protein>
    <submittedName>
        <fullName evidence="2">Uncharacterized protein</fullName>
    </submittedName>
</protein>
<organism evidence="2 3">
    <name type="scientific">Daphnia magna</name>
    <dbReference type="NCBI Taxonomy" id="35525"/>
    <lineage>
        <taxon>Eukaryota</taxon>
        <taxon>Metazoa</taxon>
        <taxon>Ecdysozoa</taxon>
        <taxon>Arthropoda</taxon>
        <taxon>Crustacea</taxon>
        <taxon>Branchiopoda</taxon>
        <taxon>Diplostraca</taxon>
        <taxon>Cladocera</taxon>
        <taxon>Anomopoda</taxon>
        <taxon>Daphniidae</taxon>
        <taxon>Daphnia</taxon>
    </lineage>
</organism>